<accession>A0A175YD84</accession>
<evidence type="ECO:0000313" key="1">
    <source>
        <dbReference type="EMBL" id="WOH13857.1"/>
    </source>
</evidence>
<protein>
    <submittedName>
        <fullName evidence="1">Uncharacterized protein</fullName>
    </submittedName>
</protein>
<dbReference type="Proteomes" id="UP000077755">
    <property type="component" value="Chromosome 9"/>
</dbReference>
<sequence>MNSTAAYLANYGLANMSDFGEVQGSVGELDYYLARDMGRTLIPPYVAGNQIPGIHAKDVLHHAVNGTISSIIPKLFVPRVSPPLENIKGFMTVEQVLTLMGFQADGDGPVVASTSGPVA</sequence>
<proteinExistence type="predicted"/>
<evidence type="ECO:0000313" key="2">
    <source>
        <dbReference type="Proteomes" id="UP000077755"/>
    </source>
</evidence>
<keyword evidence="2" id="KW-1185">Reference proteome</keyword>
<reference evidence="1" key="2">
    <citation type="submission" date="2022-03" db="EMBL/GenBank/DDBJ databases">
        <title>Draft title - Genomic analysis of global carrot germplasm unveils the trajectory of domestication and the origin of high carotenoid orange carrot.</title>
        <authorList>
            <person name="Iorizzo M."/>
            <person name="Ellison S."/>
            <person name="Senalik D."/>
            <person name="Macko-Podgorni A."/>
            <person name="Grzebelus D."/>
            <person name="Bostan H."/>
            <person name="Rolling W."/>
            <person name="Curaba J."/>
            <person name="Simon P."/>
        </authorList>
    </citation>
    <scope>NUCLEOTIDE SEQUENCE</scope>
    <source>
        <tissue evidence="1">Leaf</tissue>
    </source>
</reference>
<organism evidence="1 2">
    <name type="scientific">Daucus carota subsp. sativus</name>
    <name type="common">Carrot</name>
    <dbReference type="NCBI Taxonomy" id="79200"/>
    <lineage>
        <taxon>Eukaryota</taxon>
        <taxon>Viridiplantae</taxon>
        <taxon>Streptophyta</taxon>
        <taxon>Embryophyta</taxon>
        <taxon>Tracheophyta</taxon>
        <taxon>Spermatophyta</taxon>
        <taxon>Magnoliopsida</taxon>
        <taxon>eudicotyledons</taxon>
        <taxon>Gunneridae</taxon>
        <taxon>Pentapetalae</taxon>
        <taxon>asterids</taxon>
        <taxon>campanulids</taxon>
        <taxon>Apiales</taxon>
        <taxon>Apiaceae</taxon>
        <taxon>Apioideae</taxon>
        <taxon>Scandiceae</taxon>
        <taxon>Daucinae</taxon>
        <taxon>Daucus</taxon>
        <taxon>Daucus sect. Daucus</taxon>
    </lineage>
</organism>
<dbReference type="AlphaFoldDB" id="A0A175YD84"/>
<dbReference type="EMBL" id="CP093351">
    <property type="protein sequence ID" value="WOH13857.1"/>
    <property type="molecule type" value="Genomic_DNA"/>
</dbReference>
<name>A0A175YD84_DAUCS</name>
<gene>
    <name evidence="1" type="ORF">DCAR_0933369</name>
</gene>
<reference evidence="1" key="1">
    <citation type="journal article" date="2016" name="Nat. Genet.">
        <title>A high-quality carrot genome assembly provides new insights into carotenoid accumulation and asterid genome evolution.</title>
        <authorList>
            <person name="Iorizzo M."/>
            <person name="Ellison S."/>
            <person name="Senalik D."/>
            <person name="Zeng P."/>
            <person name="Satapoomin P."/>
            <person name="Huang J."/>
            <person name="Bowman M."/>
            <person name="Iovene M."/>
            <person name="Sanseverino W."/>
            <person name="Cavagnaro P."/>
            <person name="Yildiz M."/>
            <person name="Macko-Podgorni A."/>
            <person name="Moranska E."/>
            <person name="Grzebelus E."/>
            <person name="Grzebelus D."/>
            <person name="Ashrafi H."/>
            <person name="Zheng Z."/>
            <person name="Cheng S."/>
            <person name="Spooner D."/>
            <person name="Van Deynze A."/>
            <person name="Simon P."/>
        </authorList>
    </citation>
    <scope>NUCLEOTIDE SEQUENCE</scope>
    <source>
        <tissue evidence="1">Leaf</tissue>
    </source>
</reference>
<dbReference type="Gramene" id="KZM81425">
    <property type="protein sequence ID" value="KZM81425"/>
    <property type="gene ID" value="DCAR_029038"/>
</dbReference>